<dbReference type="EMBL" id="JAAKZW010000102">
    <property type="protein sequence ID" value="NGO78443.1"/>
    <property type="molecule type" value="Genomic_DNA"/>
</dbReference>
<reference evidence="1 2" key="1">
    <citation type="submission" date="2020-02" db="EMBL/GenBank/DDBJ databases">
        <title>Whole-genome analyses of novel actinobacteria.</title>
        <authorList>
            <person name="Sahin N."/>
            <person name="Tokatli A."/>
        </authorList>
    </citation>
    <scope>NUCLEOTIDE SEQUENCE [LARGE SCALE GENOMIC DNA]</scope>
    <source>
        <strain evidence="1 2">YC504</strain>
    </source>
</reference>
<dbReference type="RefSeq" id="WP_165333894.1">
    <property type="nucleotide sequence ID" value="NZ_JAAKZW010000102.1"/>
</dbReference>
<evidence type="ECO:0000313" key="1">
    <source>
        <dbReference type="EMBL" id="NGO78443.1"/>
    </source>
</evidence>
<organism evidence="1 2">
    <name type="scientific">Streptomyces mesophilus</name>
    <dbReference type="NCBI Taxonomy" id="1775132"/>
    <lineage>
        <taxon>Bacteria</taxon>
        <taxon>Bacillati</taxon>
        <taxon>Actinomycetota</taxon>
        <taxon>Actinomycetes</taxon>
        <taxon>Kitasatosporales</taxon>
        <taxon>Streptomycetaceae</taxon>
        <taxon>Streptomyces</taxon>
    </lineage>
</organism>
<name>A0A6G4XMI6_9ACTN</name>
<comment type="caution">
    <text evidence="1">The sequence shown here is derived from an EMBL/GenBank/DDBJ whole genome shotgun (WGS) entry which is preliminary data.</text>
</comment>
<protein>
    <submittedName>
        <fullName evidence="1">Uncharacterized protein</fullName>
    </submittedName>
</protein>
<dbReference type="AlphaFoldDB" id="A0A6G4XMI6"/>
<evidence type="ECO:0000313" key="2">
    <source>
        <dbReference type="Proteomes" id="UP000481109"/>
    </source>
</evidence>
<keyword evidence="2" id="KW-1185">Reference proteome</keyword>
<dbReference type="Proteomes" id="UP000481109">
    <property type="component" value="Unassembled WGS sequence"/>
</dbReference>
<proteinExistence type="predicted"/>
<sequence length="125" mass="13289">METPVGPRVLVVGFDPYRIGGSWDPAPLAAAIDEGLAEFAAHGVGVETCLIGLDGRDDVAAVVTKALQPHAWDCVVVGGGLRQSDDQLALFEQVINLIHRHVPTAAIAFNRSPSTMYEAAARWVD</sequence>
<gene>
    <name evidence="1" type="ORF">G6045_22670</name>
</gene>
<accession>A0A6G4XMI6</accession>